<keyword evidence="2" id="KW-0808">Transferase</keyword>
<proteinExistence type="predicted"/>
<evidence type="ECO:0000313" key="4">
    <source>
        <dbReference type="EMBL" id="PRY12232.1"/>
    </source>
</evidence>
<keyword evidence="4" id="KW-0830">Ubiquinone</keyword>
<accession>A0A2T0QZX2</accession>
<dbReference type="PANTHER" id="PTHR43861">
    <property type="entry name" value="TRANS-ACONITATE 2-METHYLTRANSFERASE-RELATED"/>
    <property type="match status" value="1"/>
</dbReference>
<dbReference type="SUPFAM" id="SSF53335">
    <property type="entry name" value="S-adenosyl-L-methionine-dependent methyltransferases"/>
    <property type="match status" value="1"/>
</dbReference>
<dbReference type="GO" id="GO:0032259">
    <property type="term" value="P:methylation"/>
    <property type="evidence" value="ECO:0007669"/>
    <property type="project" value="UniProtKB-KW"/>
</dbReference>
<comment type="caution">
    <text evidence="4">The sequence shown here is derived from an EMBL/GenBank/DDBJ whole genome shotgun (WGS) entry which is preliminary data.</text>
</comment>
<reference evidence="4 5" key="1">
    <citation type="submission" date="2018-03" db="EMBL/GenBank/DDBJ databases">
        <title>Genomic Encyclopedia of Archaeal and Bacterial Type Strains, Phase II (KMG-II): from individual species to whole genera.</title>
        <authorList>
            <person name="Goeker M."/>
        </authorList>
    </citation>
    <scope>NUCLEOTIDE SEQUENCE [LARGE SCALE GENOMIC DNA]</scope>
    <source>
        <strain evidence="4 5">DSM 19711</strain>
    </source>
</reference>
<dbReference type="Proteomes" id="UP000238083">
    <property type="component" value="Unassembled WGS sequence"/>
</dbReference>
<dbReference type="PANTHER" id="PTHR43861:SF1">
    <property type="entry name" value="TRANS-ACONITATE 2-METHYLTRANSFERASE"/>
    <property type="match status" value="1"/>
</dbReference>
<evidence type="ECO:0000256" key="2">
    <source>
        <dbReference type="ARBA" id="ARBA00022679"/>
    </source>
</evidence>
<dbReference type="EMBL" id="PVZF01000011">
    <property type="protein sequence ID" value="PRY12232.1"/>
    <property type="molecule type" value="Genomic_DNA"/>
</dbReference>
<feature type="domain" description="Methyltransferase" evidence="3">
    <location>
        <begin position="46"/>
        <end position="136"/>
    </location>
</feature>
<dbReference type="RefSeq" id="WP_106213931.1">
    <property type="nucleotide sequence ID" value="NZ_PVZF01000011.1"/>
</dbReference>
<organism evidence="4 5">
    <name type="scientific">Kineococcus rhizosphaerae</name>
    <dbReference type="NCBI Taxonomy" id="559628"/>
    <lineage>
        <taxon>Bacteria</taxon>
        <taxon>Bacillati</taxon>
        <taxon>Actinomycetota</taxon>
        <taxon>Actinomycetes</taxon>
        <taxon>Kineosporiales</taxon>
        <taxon>Kineosporiaceae</taxon>
        <taxon>Kineococcus</taxon>
    </lineage>
</organism>
<dbReference type="AlphaFoldDB" id="A0A2T0QZX2"/>
<dbReference type="OrthoDB" id="9805171at2"/>
<evidence type="ECO:0000259" key="3">
    <source>
        <dbReference type="Pfam" id="PF13649"/>
    </source>
</evidence>
<dbReference type="Gene3D" id="3.40.50.150">
    <property type="entry name" value="Vaccinia Virus protein VP39"/>
    <property type="match status" value="1"/>
</dbReference>
<protein>
    <submittedName>
        <fullName evidence="4">Ubiquinone/menaquinone biosynthesis C-methylase UbiE</fullName>
    </submittedName>
</protein>
<dbReference type="InterPro" id="IPR041698">
    <property type="entry name" value="Methyltransf_25"/>
</dbReference>
<dbReference type="CDD" id="cd02440">
    <property type="entry name" value="AdoMet_MTases"/>
    <property type="match status" value="1"/>
</dbReference>
<gene>
    <name evidence="4" type="ORF">CLV37_111189</name>
</gene>
<keyword evidence="1 4" id="KW-0489">Methyltransferase</keyword>
<evidence type="ECO:0000313" key="5">
    <source>
        <dbReference type="Proteomes" id="UP000238083"/>
    </source>
</evidence>
<dbReference type="Pfam" id="PF13649">
    <property type="entry name" value="Methyltransf_25"/>
    <property type="match status" value="1"/>
</dbReference>
<keyword evidence="5" id="KW-1185">Reference proteome</keyword>
<evidence type="ECO:0000256" key="1">
    <source>
        <dbReference type="ARBA" id="ARBA00022603"/>
    </source>
</evidence>
<sequence>MNSRAVQDAYSSLAQQYIDLLGSMDVVHPDDVRLIDRHLQHLSGLVLDLGCGPGHLTGHLHAGGCEVVGIDVVPEFVAHARRTHPGAAFEVGSLNDIARADASVAGVLAWYSLIHVEPGQLDGALVSIRRLLVTGGVLVLGFFDGLVREPFEHKVTTAYRWPVDEMADHLASAGFEEVDRLQRPEDGERRPHAVLAVQAV</sequence>
<name>A0A2T0QZX2_9ACTN</name>
<dbReference type="InterPro" id="IPR029063">
    <property type="entry name" value="SAM-dependent_MTases_sf"/>
</dbReference>
<dbReference type="GO" id="GO:0008168">
    <property type="term" value="F:methyltransferase activity"/>
    <property type="evidence" value="ECO:0007669"/>
    <property type="project" value="UniProtKB-KW"/>
</dbReference>